<evidence type="ECO:0000313" key="1">
    <source>
        <dbReference type="EMBL" id="NYE82435.1"/>
    </source>
</evidence>
<dbReference type="Gene3D" id="3.40.630.40">
    <property type="entry name" value="Zn-dependent exopeptidases"/>
    <property type="match status" value="1"/>
</dbReference>
<proteinExistence type="predicted"/>
<dbReference type="InterPro" id="IPR007709">
    <property type="entry name" value="N-FG_amidohydro"/>
</dbReference>
<dbReference type="SUPFAM" id="SSF53187">
    <property type="entry name" value="Zn-dependent exopeptidases"/>
    <property type="match status" value="1"/>
</dbReference>
<keyword evidence="1" id="KW-0378">Hydrolase</keyword>
<protein>
    <submittedName>
        <fullName evidence="1">N-formylglutamate amidohydrolase</fullName>
    </submittedName>
</protein>
<accession>A0A7Y9IT85</accession>
<dbReference type="Pfam" id="PF05013">
    <property type="entry name" value="FGase"/>
    <property type="match status" value="1"/>
</dbReference>
<dbReference type="GO" id="GO:0016787">
    <property type="term" value="F:hydrolase activity"/>
    <property type="evidence" value="ECO:0007669"/>
    <property type="project" value="UniProtKB-KW"/>
</dbReference>
<dbReference type="AlphaFoldDB" id="A0A7Y9IT85"/>
<name>A0A7Y9IT85_9BURK</name>
<dbReference type="Proteomes" id="UP000542125">
    <property type="component" value="Unassembled WGS sequence"/>
</dbReference>
<sequence length="284" mass="31929">MNMHIQRGVFQRFDPTVPSVPLVVDVSRSGREYPEAFRSMIPFTTLHDNVSMYVDQIWSATPDVGGTMLYASFPNFWIDVNRHELDMDADLIEGQWPKTLQPTRSRTGLGLLKSKSRHGEPVHERKLTIDEVMERLDGYYHPYHAELKALLARHHTQFGKVYHLSGHCMSETGAATHADAGKPRADFCLGNRNGETCSAELMEFVGKIITDDGYSCTFNEPYQGGEIVRRYGAPTRGIESLQIEINKRQFMDVTTFKKTSGFLAIQATATRILRALAERGAGSS</sequence>
<keyword evidence="2" id="KW-1185">Reference proteome</keyword>
<dbReference type="EMBL" id="JACBYR010000001">
    <property type="protein sequence ID" value="NYE82435.1"/>
    <property type="molecule type" value="Genomic_DNA"/>
</dbReference>
<gene>
    <name evidence="1" type="ORF">FHW18_001706</name>
</gene>
<evidence type="ECO:0000313" key="2">
    <source>
        <dbReference type="Proteomes" id="UP000542125"/>
    </source>
</evidence>
<reference evidence="1 2" key="1">
    <citation type="submission" date="2020-07" db="EMBL/GenBank/DDBJ databases">
        <title>Genomic Encyclopedia of Type Strains, Phase IV (KMG-V): Genome sequencing to study the core and pangenomes of soil and plant-associated prokaryotes.</title>
        <authorList>
            <person name="Whitman W."/>
        </authorList>
    </citation>
    <scope>NUCLEOTIDE SEQUENCE [LARGE SCALE GENOMIC DNA]</scope>
    <source>
        <strain evidence="1 2">SAS40</strain>
    </source>
</reference>
<comment type="caution">
    <text evidence="1">The sequence shown here is derived from an EMBL/GenBank/DDBJ whole genome shotgun (WGS) entry which is preliminary data.</text>
</comment>
<organism evidence="1 2">
    <name type="scientific">Pigmentiphaga litoralis</name>
    <dbReference type="NCBI Taxonomy" id="516702"/>
    <lineage>
        <taxon>Bacteria</taxon>
        <taxon>Pseudomonadati</taxon>
        <taxon>Pseudomonadota</taxon>
        <taxon>Betaproteobacteria</taxon>
        <taxon>Burkholderiales</taxon>
        <taxon>Alcaligenaceae</taxon>
        <taxon>Pigmentiphaga</taxon>
    </lineage>
</organism>
<dbReference type="RefSeq" id="WP_179585325.1">
    <property type="nucleotide sequence ID" value="NZ_JACBYR010000001.1"/>
</dbReference>